<evidence type="ECO:0000256" key="4">
    <source>
        <dbReference type="ARBA" id="ARBA00022679"/>
    </source>
</evidence>
<feature type="compositionally biased region" description="Acidic residues" evidence="11">
    <location>
        <begin position="67"/>
        <end position="78"/>
    </location>
</feature>
<dbReference type="GO" id="GO:0008270">
    <property type="term" value="F:zinc ion binding"/>
    <property type="evidence" value="ECO:0007669"/>
    <property type="project" value="UniProtKB-KW"/>
</dbReference>
<dbReference type="GO" id="GO:0000724">
    <property type="term" value="P:double-strand break repair via homologous recombination"/>
    <property type="evidence" value="ECO:0007669"/>
    <property type="project" value="InterPro"/>
</dbReference>
<keyword evidence="6 10" id="KW-0863">Zinc-finger</keyword>
<dbReference type="Pfam" id="PF11789">
    <property type="entry name" value="zf-Nse"/>
    <property type="match status" value="1"/>
</dbReference>
<dbReference type="GO" id="GO:0005634">
    <property type="term" value="C:nucleus"/>
    <property type="evidence" value="ECO:0007669"/>
    <property type="project" value="UniProtKB-SubCell"/>
</dbReference>
<dbReference type="Gene3D" id="3.30.40.10">
    <property type="entry name" value="Zinc/RING finger domain, C3HC4 (zinc finger)"/>
    <property type="match status" value="1"/>
</dbReference>
<comment type="subcellular location">
    <subcellularLocation>
        <location evidence="1">Nucleus</location>
    </subcellularLocation>
</comment>
<evidence type="ECO:0000256" key="5">
    <source>
        <dbReference type="ARBA" id="ARBA00022723"/>
    </source>
</evidence>
<keyword evidence="8" id="KW-0862">Zinc</keyword>
<dbReference type="Proteomes" id="UP001163850">
    <property type="component" value="Unassembled WGS sequence"/>
</dbReference>
<dbReference type="AlphaFoldDB" id="A0AA38UYG3"/>
<evidence type="ECO:0000256" key="2">
    <source>
        <dbReference type="ARBA" id="ARBA00004718"/>
    </source>
</evidence>
<keyword evidence="7" id="KW-0833">Ubl conjugation pathway</keyword>
<dbReference type="GO" id="GO:0061665">
    <property type="term" value="F:SUMO ligase activity"/>
    <property type="evidence" value="ECO:0007669"/>
    <property type="project" value="TreeGrafter"/>
</dbReference>
<evidence type="ECO:0000313" key="13">
    <source>
        <dbReference type="EMBL" id="KAJ3989726.1"/>
    </source>
</evidence>
<dbReference type="EMBL" id="MU801895">
    <property type="protein sequence ID" value="KAJ3989726.1"/>
    <property type="molecule type" value="Genomic_DNA"/>
</dbReference>
<evidence type="ECO:0000256" key="1">
    <source>
        <dbReference type="ARBA" id="ARBA00004123"/>
    </source>
</evidence>
<evidence type="ECO:0000313" key="14">
    <source>
        <dbReference type="Proteomes" id="UP001163850"/>
    </source>
</evidence>
<keyword evidence="4" id="KW-0808">Transferase</keyword>
<dbReference type="CDD" id="cd16651">
    <property type="entry name" value="SPL-RING_NSE2"/>
    <property type="match status" value="1"/>
</dbReference>
<keyword evidence="9" id="KW-0539">Nucleus</keyword>
<comment type="caution">
    <text evidence="13">The sequence shown here is derived from an EMBL/GenBank/DDBJ whole genome shotgun (WGS) entry which is preliminary data.</text>
</comment>
<evidence type="ECO:0000256" key="11">
    <source>
        <dbReference type="SAM" id="MobiDB-lite"/>
    </source>
</evidence>
<evidence type="ECO:0000256" key="3">
    <source>
        <dbReference type="ARBA" id="ARBA00008212"/>
    </source>
</evidence>
<proteinExistence type="inferred from homology"/>
<evidence type="ECO:0000256" key="6">
    <source>
        <dbReference type="ARBA" id="ARBA00022771"/>
    </source>
</evidence>
<evidence type="ECO:0000256" key="8">
    <source>
        <dbReference type="ARBA" id="ARBA00022833"/>
    </source>
</evidence>
<keyword evidence="5" id="KW-0479">Metal-binding</keyword>
<dbReference type="InterPro" id="IPR004181">
    <property type="entry name" value="Znf_MIZ"/>
</dbReference>
<feature type="domain" description="SP-RING-type" evidence="12">
    <location>
        <begin position="241"/>
        <end position="323"/>
    </location>
</feature>
<dbReference type="InterPro" id="IPR026846">
    <property type="entry name" value="Nse2(Mms21)"/>
</dbReference>
<sequence length="339" mass="38648">MYLYQTMASSSRRKRVAHSSDIEDGPTQKSAREDVDVDDEIARRVVKKEKKSVKGKGRATETHQREDADEEDDEDDKIDVENFPDQPLDKSHAIPMKGLASDWEIMIRTIQRTNNMVSDVAVALADAVEGDEGQKDLLDLERSLKELVDIENEMHTNHEVIQNLVQEVTSGTEIDNIIEQYQGNVRKSKKSYAIKTTRQKYAKNETYKNFKQSIYEIEHPGVAMPPVTEFMSKEPGDVSDDDDDLEMGAVTQDYKCPLTLRPLENPVTSEICGHSFSQDAIRGLFDGFRGAKKCPASGCTREFRLLDCKPNKELAKKIKLHTRRLKRKDQEQEVEEIIE</sequence>
<protein>
    <recommendedName>
        <fullName evidence="12">SP-RING-type domain-containing protein</fullName>
    </recommendedName>
</protein>
<dbReference type="PANTHER" id="PTHR21330:SF1">
    <property type="entry name" value="E3 SUMO-PROTEIN LIGASE NSE2"/>
    <property type="match status" value="1"/>
</dbReference>
<comment type="pathway">
    <text evidence="2">Protein modification; protein sumoylation.</text>
</comment>
<dbReference type="GO" id="GO:0016925">
    <property type="term" value="P:protein sumoylation"/>
    <property type="evidence" value="ECO:0007669"/>
    <property type="project" value="TreeGrafter"/>
</dbReference>
<accession>A0AA38UYG3</accession>
<name>A0AA38UYG3_9AGAR</name>
<dbReference type="SUPFAM" id="SSF57850">
    <property type="entry name" value="RING/U-box"/>
    <property type="match status" value="1"/>
</dbReference>
<reference evidence="13" key="1">
    <citation type="submission" date="2022-08" db="EMBL/GenBank/DDBJ databases">
        <authorList>
            <consortium name="DOE Joint Genome Institute"/>
            <person name="Min B."/>
            <person name="Riley R."/>
            <person name="Sierra-Patev S."/>
            <person name="Naranjo-Ortiz M."/>
            <person name="Looney B."/>
            <person name="Konkel Z."/>
            <person name="Slot J.C."/>
            <person name="Sakamoto Y."/>
            <person name="Steenwyk J.L."/>
            <person name="Rokas A."/>
            <person name="Carro J."/>
            <person name="Camarero S."/>
            <person name="Ferreira P."/>
            <person name="Molpeceres G."/>
            <person name="Ruiz-Duenas F.J."/>
            <person name="Serrano A."/>
            <person name="Henrissat B."/>
            <person name="Drula E."/>
            <person name="Hughes K.W."/>
            <person name="Mata J.L."/>
            <person name="Ishikawa N.K."/>
            <person name="Vargas-Isla R."/>
            <person name="Ushijima S."/>
            <person name="Smith C.A."/>
            <person name="Ahrendt S."/>
            <person name="Andreopoulos W."/>
            <person name="He G."/>
            <person name="Labutti K."/>
            <person name="Lipzen A."/>
            <person name="Ng V."/>
            <person name="Sandor L."/>
            <person name="Barry K."/>
            <person name="Martinez A.T."/>
            <person name="Xiao Y."/>
            <person name="Gibbons J.G."/>
            <person name="Terashima K."/>
            <person name="Hibbett D.S."/>
            <person name="Grigoriev I.V."/>
        </authorList>
    </citation>
    <scope>NUCLEOTIDE SEQUENCE</scope>
    <source>
        <strain evidence="13">TFB7829</strain>
    </source>
</reference>
<feature type="compositionally biased region" description="Basic residues" evidence="11">
    <location>
        <begin position="44"/>
        <end position="57"/>
    </location>
</feature>
<evidence type="ECO:0000256" key="10">
    <source>
        <dbReference type="PROSITE-ProRule" id="PRU00452"/>
    </source>
</evidence>
<feature type="compositionally biased region" description="Polar residues" evidence="11">
    <location>
        <begin position="1"/>
        <end position="10"/>
    </location>
</feature>
<dbReference type="GO" id="GO:0030915">
    <property type="term" value="C:Smc5-Smc6 complex"/>
    <property type="evidence" value="ECO:0007669"/>
    <property type="project" value="InterPro"/>
</dbReference>
<evidence type="ECO:0000256" key="9">
    <source>
        <dbReference type="ARBA" id="ARBA00023242"/>
    </source>
</evidence>
<dbReference type="PROSITE" id="PS51044">
    <property type="entry name" value="ZF_SP_RING"/>
    <property type="match status" value="1"/>
</dbReference>
<organism evidence="13 14">
    <name type="scientific">Lentinula detonsa</name>
    <dbReference type="NCBI Taxonomy" id="2804962"/>
    <lineage>
        <taxon>Eukaryota</taxon>
        <taxon>Fungi</taxon>
        <taxon>Dikarya</taxon>
        <taxon>Basidiomycota</taxon>
        <taxon>Agaricomycotina</taxon>
        <taxon>Agaricomycetes</taxon>
        <taxon>Agaricomycetidae</taxon>
        <taxon>Agaricales</taxon>
        <taxon>Marasmiineae</taxon>
        <taxon>Omphalotaceae</taxon>
        <taxon>Lentinula</taxon>
    </lineage>
</organism>
<comment type="similarity">
    <text evidence="3">Belongs to the NSE2 family.</text>
</comment>
<evidence type="ECO:0000259" key="12">
    <source>
        <dbReference type="PROSITE" id="PS51044"/>
    </source>
</evidence>
<feature type="region of interest" description="Disordered" evidence="11">
    <location>
        <begin position="1"/>
        <end position="93"/>
    </location>
</feature>
<dbReference type="InterPro" id="IPR013083">
    <property type="entry name" value="Znf_RING/FYVE/PHD"/>
</dbReference>
<evidence type="ECO:0000256" key="7">
    <source>
        <dbReference type="ARBA" id="ARBA00022786"/>
    </source>
</evidence>
<dbReference type="PANTHER" id="PTHR21330">
    <property type="entry name" value="E3 SUMO-PROTEIN LIGASE NSE2"/>
    <property type="match status" value="1"/>
</dbReference>
<gene>
    <name evidence="13" type="ORF">F5890DRAFT_1483916</name>
</gene>